<reference evidence="14 15" key="1">
    <citation type="submission" date="2017-10" db="EMBL/GenBank/DDBJ databases">
        <title>Novel microbial diversity and functional potential in the marine mammal oral microbiome.</title>
        <authorList>
            <person name="Dudek N.K."/>
            <person name="Sun C.L."/>
            <person name="Burstein D."/>
            <person name="Kantor R.S."/>
            <person name="Aliaga Goltsman D.S."/>
            <person name="Bik E.M."/>
            <person name="Thomas B.C."/>
            <person name="Banfield J.F."/>
            <person name="Relman D.A."/>
        </authorList>
    </citation>
    <scope>NUCLEOTIDE SEQUENCE [LARGE SCALE GENOMIC DNA]</scope>
    <source>
        <strain evidence="14">DOLJORAL78_50_517</strain>
    </source>
</reference>
<dbReference type="Proteomes" id="UP000229278">
    <property type="component" value="Unassembled WGS sequence"/>
</dbReference>
<dbReference type="SUPFAM" id="SSF52141">
    <property type="entry name" value="Uracil-DNA glycosylase-like"/>
    <property type="match status" value="1"/>
</dbReference>
<dbReference type="InterPro" id="IPR005273">
    <property type="entry name" value="Ura-DNA_glyco_family4"/>
</dbReference>
<dbReference type="CDD" id="cd10030">
    <property type="entry name" value="UDG-F4_TTUDGA_SPO1dp_like"/>
    <property type="match status" value="1"/>
</dbReference>
<evidence type="ECO:0000313" key="15">
    <source>
        <dbReference type="Proteomes" id="UP000229278"/>
    </source>
</evidence>
<gene>
    <name evidence="14" type="ORF">CSA09_00695</name>
</gene>
<evidence type="ECO:0000313" key="14">
    <source>
        <dbReference type="EMBL" id="PIE83429.1"/>
    </source>
</evidence>
<keyword evidence="10" id="KW-0411">Iron-sulfur</keyword>
<keyword evidence="6" id="KW-0479">Metal-binding</keyword>
<dbReference type="Pfam" id="PF03167">
    <property type="entry name" value="UDG"/>
    <property type="match status" value="1"/>
</dbReference>
<proteinExistence type="inferred from homology"/>
<evidence type="ECO:0000256" key="9">
    <source>
        <dbReference type="ARBA" id="ARBA00023004"/>
    </source>
</evidence>
<dbReference type="InterPro" id="IPR036895">
    <property type="entry name" value="Uracil-DNA_glycosylase-like_sf"/>
</dbReference>
<evidence type="ECO:0000256" key="6">
    <source>
        <dbReference type="ARBA" id="ARBA00022723"/>
    </source>
</evidence>
<protein>
    <recommendedName>
        <fullName evidence="4">Type-4 uracil-DNA glycosylase</fullName>
        <ecNumber evidence="3">3.2.2.27</ecNumber>
    </recommendedName>
</protein>
<dbReference type="GO" id="GO:0006281">
    <property type="term" value="P:DNA repair"/>
    <property type="evidence" value="ECO:0007669"/>
    <property type="project" value="UniProtKB-KW"/>
</dbReference>
<dbReference type="AlphaFoldDB" id="A0A2G6PGX4"/>
<evidence type="ECO:0000256" key="7">
    <source>
        <dbReference type="ARBA" id="ARBA00022763"/>
    </source>
</evidence>
<dbReference type="GO" id="GO:0046872">
    <property type="term" value="F:metal ion binding"/>
    <property type="evidence" value="ECO:0007669"/>
    <property type="project" value="UniProtKB-KW"/>
</dbReference>
<keyword evidence="7" id="KW-0227">DNA damage</keyword>
<keyword evidence="9" id="KW-0408">Iron</keyword>
<dbReference type="SMART" id="SM00986">
    <property type="entry name" value="UDG"/>
    <property type="match status" value="1"/>
</dbReference>
<dbReference type="GO" id="GO:0004844">
    <property type="term" value="F:uracil DNA N-glycosylase activity"/>
    <property type="evidence" value="ECO:0007669"/>
    <property type="project" value="UniProtKB-EC"/>
</dbReference>
<sequence>MMLNDRKRQYLHAMGIPLWLPRRPPASQPEPDSIILSTPPEQPKPLAVPEPGEMPATTLSSPQPDSAPNLSMSQRIEETQAKAMDDREMRIATMDWEALNNSVRQCDACGLCTTRSQTVFGVGNRQADWLVIGEAPGADEDRLGEPFVGRAGKLLDSMLLAIGLKRKQIFITNILKCRPPQNRDPNTIEVECCRPFLERQIELVQPRIILAIGRIAAQNLLETQMPIGKLRGQVHHFGQKNILLIVTYHPAYLLRSPREKRKSWDDLRLARRVLRQVTATQ</sequence>
<dbReference type="EC" id="3.2.2.27" evidence="3"/>
<dbReference type="NCBIfam" id="TIGR00758">
    <property type="entry name" value="UDG_fam4"/>
    <property type="match status" value="1"/>
</dbReference>
<keyword evidence="11" id="KW-0234">DNA repair</keyword>
<dbReference type="InterPro" id="IPR005122">
    <property type="entry name" value="Uracil-DNA_glycosylase-like"/>
</dbReference>
<keyword evidence="5" id="KW-0004">4Fe-4S</keyword>
<evidence type="ECO:0000256" key="4">
    <source>
        <dbReference type="ARBA" id="ARBA00019403"/>
    </source>
</evidence>
<evidence type="ECO:0000256" key="11">
    <source>
        <dbReference type="ARBA" id="ARBA00023204"/>
    </source>
</evidence>
<organism evidence="14 15">
    <name type="scientific">Candidatus Contendibacter odensensis</name>
    <dbReference type="NCBI Taxonomy" id="1400860"/>
    <lineage>
        <taxon>Bacteria</taxon>
        <taxon>Pseudomonadati</taxon>
        <taxon>Pseudomonadota</taxon>
        <taxon>Gammaproteobacteria</taxon>
        <taxon>Candidatus Competibacteraceae</taxon>
        <taxon>Candidatus Contendibacter</taxon>
    </lineage>
</organism>
<dbReference type="Gene3D" id="3.40.470.10">
    <property type="entry name" value="Uracil-DNA glycosylase-like domain"/>
    <property type="match status" value="1"/>
</dbReference>
<comment type="catalytic activity">
    <reaction evidence="1">
        <text>Hydrolyzes single-stranded DNA or mismatched double-stranded DNA and polynucleotides, releasing free uracil.</text>
        <dbReference type="EC" id="3.2.2.27"/>
    </reaction>
</comment>
<evidence type="ECO:0000256" key="3">
    <source>
        <dbReference type="ARBA" id="ARBA00012030"/>
    </source>
</evidence>
<dbReference type="EMBL" id="PDTV01000004">
    <property type="protein sequence ID" value="PIE83429.1"/>
    <property type="molecule type" value="Genomic_DNA"/>
</dbReference>
<comment type="caution">
    <text evidence="14">The sequence shown here is derived from an EMBL/GenBank/DDBJ whole genome shotgun (WGS) entry which is preliminary data.</text>
</comment>
<accession>A0A2G6PGX4</accession>
<dbReference type="SMART" id="SM00987">
    <property type="entry name" value="UreE_C"/>
    <property type="match status" value="1"/>
</dbReference>
<dbReference type="PANTHER" id="PTHR33693:SF1">
    <property type="entry name" value="TYPE-4 URACIL-DNA GLYCOSYLASE"/>
    <property type="match status" value="1"/>
</dbReference>
<evidence type="ECO:0000256" key="8">
    <source>
        <dbReference type="ARBA" id="ARBA00022801"/>
    </source>
</evidence>
<dbReference type="GO" id="GO:0051539">
    <property type="term" value="F:4 iron, 4 sulfur cluster binding"/>
    <property type="evidence" value="ECO:0007669"/>
    <property type="project" value="UniProtKB-KW"/>
</dbReference>
<dbReference type="InterPro" id="IPR051536">
    <property type="entry name" value="UDG_Type-4/5"/>
</dbReference>
<dbReference type="PANTHER" id="PTHR33693">
    <property type="entry name" value="TYPE-5 URACIL-DNA GLYCOSYLASE"/>
    <property type="match status" value="1"/>
</dbReference>
<evidence type="ECO:0000256" key="10">
    <source>
        <dbReference type="ARBA" id="ARBA00023014"/>
    </source>
</evidence>
<name>A0A2G6PGX4_9GAMM</name>
<evidence type="ECO:0000256" key="2">
    <source>
        <dbReference type="ARBA" id="ARBA00006521"/>
    </source>
</evidence>
<feature type="region of interest" description="Disordered" evidence="12">
    <location>
        <begin position="19"/>
        <end position="71"/>
    </location>
</feature>
<evidence type="ECO:0000256" key="12">
    <source>
        <dbReference type="SAM" id="MobiDB-lite"/>
    </source>
</evidence>
<comment type="similarity">
    <text evidence="2">Belongs to the uracil-DNA glycosylase (UDG) superfamily. Type 4 (UDGa) family.</text>
</comment>
<evidence type="ECO:0000256" key="1">
    <source>
        <dbReference type="ARBA" id="ARBA00001400"/>
    </source>
</evidence>
<keyword evidence="8" id="KW-0378">Hydrolase</keyword>
<feature type="domain" description="Uracil-DNA glycosylase-like" evidence="13">
    <location>
        <begin position="120"/>
        <end position="268"/>
    </location>
</feature>
<evidence type="ECO:0000256" key="5">
    <source>
        <dbReference type="ARBA" id="ARBA00022485"/>
    </source>
</evidence>
<evidence type="ECO:0000259" key="13">
    <source>
        <dbReference type="SMART" id="SM00986"/>
    </source>
</evidence>
<feature type="compositionally biased region" description="Polar residues" evidence="12">
    <location>
        <begin position="57"/>
        <end position="71"/>
    </location>
</feature>